<dbReference type="Gene3D" id="1.20.144.10">
    <property type="entry name" value="Phosphatidic acid phosphatase type 2/haloperoxidase"/>
    <property type="match status" value="1"/>
</dbReference>
<feature type="transmembrane region" description="Helical" evidence="1">
    <location>
        <begin position="77"/>
        <end position="94"/>
    </location>
</feature>
<comment type="caution">
    <text evidence="3">The sequence shown here is derived from an EMBL/GenBank/DDBJ whole genome shotgun (WGS) entry which is preliminary data.</text>
</comment>
<feature type="transmembrane region" description="Helical" evidence="1">
    <location>
        <begin position="20"/>
        <end position="40"/>
    </location>
</feature>
<evidence type="ECO:0000313" key="4">
    <source>
        <dbReference type="Proteomes" id="UP000181790"/>
    </source>
</evidence>
<gene>
    <name evidence="3" type="ORF">BLX24_08415</name>
</gene>
<evidence type="ECO:0000259" key="2">
    <source>
        <dbReference type="SMART" id="SM00014"/>
    </source>
</evidence>
<evidence type="ECO:0000313" key="3">
    <source>
        <dbReference type="EMBL" id="OIN60004.1"/>
    </source>
</evidence>
<dbReference type="InterPro" id="IPR000326">
    <property type="entry name" value="PAP2/HPO"/>
</dbReference>
<keyword evidence="1" id="KW-1133">Transmembrane helix</keyword>
<keyword evidence="4" id="KW-1185">Reference proteome</keyword>
<dbReference type="AlphaFoldDB" id="A0A1S2VML9"/>
<dbReference type="Pfam" id="PF01569">
    <property type="entry name" value="PAP2"/>
    <property type="match status" value="1"/>
</dbReference>
<sequence>MPVKAQQIDSVYRLKTSREVVLFGVGAASGIASLVAGQTLDPLTPQAIQALQRSQLAGINRGAAYQWSPTADQLSDLTFVGTVGVAGLVALPTLRQKGRAIIPVMFLETALLTNGIQRTVKNIAQETRPYVYNPDVALSVKTGKDARRSFFSGHTSNAFAAAVFASTVFSHLHPDSRLKPLVWGGSLVLATGTGLLRYKAGQHFPADLVVGAAFGSVIGWVVPKLHQRTGKRQLSVAPWANGQASGVYVRYVPVYR</sequence>
<dbReference type="SUPFAM" id="SSF48317">
    <property type="entry name" value="Acid phosphatase/Vanadium-dependent haloperoxidase"/>
    <property type="match status" value="1"/>
</dbReference>
<name>A0A1S2VML9_9BACT</name>
<keyword evidence="1" id="KW-0472">Membrane</keyword>
<feature type="domain" description="Phosphatidic acid phosphatase type 2/haloperoxidase" evidence="2">
    <location>
        <begin position="101"/>
        <end position="223"/>
    </location>
</feature>
<protein>
    <recommendedName>
        <fullName evidence="2">Phosphatidic acid phosphatase type 2/haloperoxidase domain-containing protein</fullName>
    </recommendedName>
</protein>
<feature type="transmembrane region" description="Helical" evidence="1">
    <location>
        <begin position="204"/>
        <end position="222"/>
    </location>
</feature>
<organism evidence="3 4">
    <name type="scientific">Arsenicibacter rosenii</name>
    <dbReference type="NCBI Taxonomy" id="1750698"/>
    <lineage>
        <taxon>Bacteria</taxon>
        <taxon>Pseudomonadati</taxon>
        <taxon>Bacteroidota</taxon>
        <taxon>Cytophagia</taxon>
        <taxon>Cytophagales</taxon>
        <taxon>Spirosomataceae</taxon>
        <taxon>Arsenicibacter</taxon>
    </lineage>
</organism>
<dbReference type="EMBL" id="MORL01000003">
    <property type="protein sequence ID" value="OIN60004.1"/>
    <property type="molecule type" value="Genomic_DNA"/>
</dbReference>
<reference evidence="3 4" key="1">
    <citation type="submission" date="2016-10" db="EMBL/GenBank/DDBJ databases">
        <title>Arsenicibacter rosenii gen. nov., sp. nov., an efficient arsenic-methylating bacterium isolated from an arsenic-contaminated paddy soil.</title>
        <authorList>
            <person name="Huang K."/>
        </authorList>
    </citation>
    <scope>NUCLEOTIDE SEQUENCE [LARGE SCALE GENOMIC DNA]</scope>
    <source>
        <strain evidence="3 4">SM-1</strain>
    </source>
</reference>
<dbReference type="Proteomes" id="UP000181790">
    <property type="component" value="Unassembled WGS sequence"/>
</dbReference>
<proteinExistence type="predicted"/>
<keyword evidence="1" id="KW-0812">Transmembrane</keyword>
<evidence type="ECO:0000256" key="1">
    <source>
        <dbReference type="SAM" id="Phobius"/>
    </source>
</evidence>
<dbReference type="SMART" id="SM00014">
    <property type="entry name" value="acidPPc"/>
    <property type="match status" value="1"/>
</dbReference>
<dbReference type="InterPro" id="IPR036938">
    <property type="entry name" value="PAP2/HPO_sf"/>
</dbReference>
<accession>A0A1S2VML9</accession>